<keyword evidence="7" id="KW-0812">Transmembrane</keyword>
<dbReference type="FunFam" id="2.40.50.40:FF:000024">
    <property type="entry name" value="C-C motif chemokine 21"/>
    <property type="match status" value="1"/>
</dbReference>
<comment type="subcellular location">
    <subcellularLocation>
        <location evidence="1">Membrane</location>
        <topology evidence="1">Single-pass membrane protein</topology>
    </subcellularLocation>
    <subcellularLocation>
        <location evidence="2">Secreted</location>
    </subcellularLocation>
</comment>
<feature type="region of interest" description="Disordered" evidence="14">
    <location>
        <begin position="1008"/>
        <end position="1081"/>
    </location>
</feature>
<feature type="compositionally biased region" description="Pro residues" evidence="14">
    <location>
        <begin position="1012"/>
        <end position="1021"/>
    </location>
</feature>
<evidence type="ECO:0000313" key="17">
    <source>
        <dbReference type="Proteomes" id="UP000694387"/>
    </source>
</evidence>
<keyword evidence="4" id="KW-0145">Chemotaxis</keyword>
<dbReference type="InterPro" id="IPR001811">
    <property type="entry name" value="Chemokine_IL8-like_dom"/>
</dbReference>
<feature type="compositionally biased region" description="Pro residues" evidence="14">
    <location>
        <begin position="473"/>
        <end position="484"/>
    </location>
</feature>
<evidence type="ECO:0000256" key="8">
    <source>
        <dbReference type="ARBA" id="ARBA00022729"/>
    </source>
</evidence>
<organism evidence="16 17">
    <name type="scientific">Equus asinus</name>
    <name type="common">Donkey</name>
    <name type="synonym">Equus africanus asinus</name>
    <dbReference type="NCBI Taxonomy" id="9793"/>
    <lineage>
        <taxon>Eukaryota</taxon>
        <taxon>Metazoa</taxon>
        <taxon>Chordata</taxon>
        <taxon>Craniata</taxon>
        <taxon>Vertebrata</taxon>
        <taxon>Euteleostomi</taxon>
        <taxon>Mammalia</taxon>
        <taxon>Eutheria</taxon>
        <taxon>Laurasiatheria</taxon>
        <taxon>Perissodactyla</taxon>
        <taxon>Equidae</taxon>
        <taxon>Equus</taxon>
    </lineage>
</organism>
<feature type="region of interest" description="Disordered" evidence="14">
    <location>
        <begin position="909"/>
        <end position="929"/>
    </location>
</feature>
<dbReference type="InterPro" id="IPR039509">
    <property type="entry name" value="SPATA31"/>
</dbReference>
<protein>
    <recommendedName>
        <fullName evidence="15">Chemokine interleukin-8-like domain-containing protein</fullName>
    </recommendedName>
</protein>
<evidence type="ECO:0000313" key="16">
    <source>
        <dbReference type="Ensembl" id="ENSEASP00005057891.1"/>
    </source>
</evidence>
<dbReference type="Pfam" id="PF14650">
    <property type="entry name" value="FAM75"/>
    <property type="match status" value="1"/>
</dbReference>
<reference evidence="16" key="2">
    <citation type="submission" date="2025-08" db="UniProtKB">
        <authorList>
            <consortium name="Ensembl"/>
        </authorList>
    </citation>
    <scope>IDENTIFICATION</scope>
</reference>
<feature type="compositionally biased region" description="Low complexity" evidence="14">
    <location>
        <begin position="555"/>
        <end position="566"/>
    </location>
</feature>
<keyword evidence="8" id="KW-0732">Signal</keyword>
<keyword evidence="10" id="KW-0472">Membrane</keyword>
<evidence type="ECO:0000256" key="14">
    <source>
        <dbReference type="SAM" id="MobiDB-lite"/>
    </source>
</evidence>
<reference evidence="16" key="3">
    <citation type="submission" date="2025-09" db="UniProtKB">
        <authorList>
            <consortium name="Ensembl"/>
        </authorList>
    </citation>
    <scope>IDENTIFICATION</scope>
</reference>
<feature type="region of interest" description="Disordered" evidence="14">
    <location>
        <begin position="962"/>
        <end position="995"/>
    </location>
</feature>
<dbReference type="PANTHER" id="PTHR21859:SF15">
    <property type="entry name" value="PROTEIN SPATA31F1-RELATED"/>
    <property type="match status" value="1"/>
</dbReference>
<feature type="compositionally biased region" description="Polar residues" evidence="14">
    <location>
        <begin position="963"/>
        <end position="974"/>
    </location>
</feature>
<dbReference type="GO" id="GO:0006955">
    <property type="term" value="P:immune response"/>
    <property type="evidence" value="ECO:0007669"/>
    <property type="project" value="InterPro"/>
</dbReference>
<feature type="compositionally biased region" description="Basic and acidic residues" evidence="14">
    <location>
        <begin position="1065"/>
        <end position="1074"/>
    </location>
</feature>
<evidence type="ECO:0000256" key="13">
    <source>
        <dbReference type="ARBA" id="ARBA00035009"/>
    </source>
</evidence>
<evidence type="ECO:0000256" key="4">
    <source>
        <dbReference type="ARBA" id="ARBA00022500"/>
    </source>
</evidence>
<evidence type="ECO:0000256" key="6">
    <source>
        <dbReference type="ARBA" id="ARBA00022525"/>
    </source>
</evidence>
<sequence length="1388" mass="152985">MLSPTFVYGSIFIITLIIWQVKRSYDGLRLEPKRSCCQRHRKARQRAREAASRARRISQEEAEKPWELLSVMKSQGWLPREGSVRRLLCADTCCQICNALALEIQQLLAGENSLISSTSSRPSQGSSCLEMLSLSTVSFEQSLQHPSPQSKELSLPSAIPTVLQLMDQRSLTQSAAQSAGAVSLHHYWAEHLQRGQELQVLEMPRGPEIESSSRFEEPVVPGYQQKMMQSNPNLVCGNKGQPPLNPQVALLTQNPEIATLTHPVGLHMVSVLPAHLPFLSPHVLRFLEVHVRKWMHFQRWGLPRRVEESLRHFMPNPPLFYQPVSEQPVSFIQSDTSQISVEECGTISYQTWGTCMAGQPTQAFWVSEWSIVDPKQRHHYQQIPNHMTLALPSAALKDFSGLYPLPGPQAHDAVGTSEQKYSQLFCGLPSLHSESLVDIFFGSQSLSINGNLSKPPLKDPFLFKELSFPLPSKIPPHSAPPSSPSSPNWVTPSDHQQAQIKVPFLTLAQCQALEWHLRQRQLQLQWGLPAVFQRSQHTQSPGQYKLCDKAQSPETGKTSSPGKSSSVLTRELRFFPEHGRRLLGFHLQRQLIHHRWGLPQKIQQSIQLFLSPTDQQTLSWNSTAQANVTVPQPTALEVIGAGDPFSPVTDPVSGPVPHLLNQARAILQSHINSKRGQIHQGKVPACVYSSWECIIPGGLEGAPFTCIPESKPLEGQPATDSDLQQEVTPWMPTALDQQQRASEDAVNEHPKLPRALSKGSLEKLETTLRHKYLAFLSGLPTLYYVALSRATAPAITTQALTPEKVPGPVGFPKEPVTQVTSSEEQCRSPGPCFQDANKTCADSADELQAEVQVEGMIETVPLESQTESASPYSLKKPILAKLNFHLRKKILEIQLGIPIRAKASREQTVAIPENTSTQESPGSLSKPGKTLLQELPSRLDTLRAPDPAWLHFREQLASELKALQQSQKHPSSTAVPHGSAHWASKISQPSEEATEAQVLCIQLEASVNHPSPVQPRSPEPHSPGKSKDSAQVPMLAGNREDPGKPKSAGDLGEGDAGFGLSSTRENGHPAEAQRPEGMLLHRIPDSPWRPRPSFHLDAPCPHSRQHRPQLKLLELPPGVAAGKQPEKNDLPNSQTKISVILKPAALPEHTLPVVPQASQAQPFLGQLIQGQPRQGQTWPGQVLQGQVMPAHPYKRPGLPESGLRNKMKSFLHWINPKTKGKGHKESVFSTAEKVASTTQNVEKSLAPAKSPTGRPKKPKTRGDPKAQSTPTEQHVGLAFLDNPPSSDGSDGGAQDCCLRYSQRKIPPKAVRSYRKQEPSLGCAIPAVVFSPRKRSQPELCADPKEAWVQQLMQRLDKPPARQKPVQDCKKDKGGSKSGKKGKGTKGCK</sequence>
<proteinExistence type="inferred from homology"/>
<name>A0A9L0JX70_EQUAS</name>
<keyword evidence="9" id="KW-1133">Transmembrane helix</keyword>
<dbReference type="InterPro" id="IPR027970">
    <property type="entry name" value="SPATA31-like"/>
</dbReference>
<comment type="similarity">
    <text evidence="13">Belongs to the SPATA31 family.</text>
</comment>
<reference evidence="16 17" key="1">
    <citation type="journal article" date="2020" name="Nat. Commun.">
        <title>Donkey genomes provide new insights into domestication and selection for coat color.</title>
        <authorList>
            <person name="Wang"/>
            <person name="C."/>
            <person name="Li"/>
            <person name="H."/>
            <person name="Guo"/>
            <person name="Y."/>
            <person name="Huang"/>
            <person name="J."/>
            <person name="Sun"/>
            <person name="Y."/>
            <person name="Min"/>
            <person name="J."/>
            <person name="Wang"/>
            <person name="J."/>
            <person name="Fang"/>
            <person name="X."/>
            <person name="Zhao"/>
            <person name="Z."/>
            <person name="Wang"/>
            <person name="S."/>
            <person name="Zhang"/>
            <person name="Y."/>
            <person name="Liu"/>
            <person name="Q."/>
            <person name="Jiang"/>
            <person name="Q."/>
            <person name="Wang"/>
            <person name="X."/>
            <person name="Guo"/>
            <person name="Y."/>
            <person name="Yang"/>
            <person name="C."/>
            <person name="Wang"/>
            <person name="Y."/>
            <person name="Tian"/>
            <person name="F."/>
            <person name="Zhuang"/>
            <person name="G."/>
            <person name="Fan"/>
            <person name="Y."/>
            <person name="Gao"/>
            <person name="Q."/>
            <person name="Li"/>
            <person name="Y."/>
            <person name="Ju"/>
            <person name="Z."/>
            <person name="Li"/>
            <person name="J."/>
            <person name="Li"/>
            <person name="R."/>
            <person name="Hou"/>
            <person name="M."/>
            <person name="Yang"/>
            <person name="G."/>
            <person name="Liu"/>
            <person name="G."/>
            <person name="Liu"/>
            <person name="W."/>
            <person name="Guo"/>
            <person name="J."/>
            <person name="Pan"/>
            <person name="S."/>
            <person name="Fan"/>
            <person name="G."/>
            <person name="Zhang"/>
            <person name="W."/>
            <person name="Zhang"/>
            <person name="R."/>
            <person name="Yu"/>
            <person name="J."/>
            <person name="Zhang"/>
            <person name="X."/>
            <person name="Yin"/>
            <person name="Q."/>
            <person name="Ji"/>
            <person name="C."/>
            <person name="Jin"/>
            <person name="Y."/>
            <person name="Yue"/>
            <person name="G."/>
            <person name="Liu"/>
            <person name="M."/>
            <person name="Xu"/>
            <person name="J."/>
            <person name="Liu"/>
            <person name="S."/>
            <person name="Jordana"/>
            <person name="J."/>
            <person name="Noce"/>
            <person name="A."/>
            <person name="Amills"/>
            <person name="M."/>
            <person name="Wu"/>
            <person name="D.D."/>
            <person name="Li"/>
            <person name="S."/>
            <person name="Zhou"/>
            <person name="X. and Zhong"/>
            <person name="J."/>
        </authorList>
    </citation>
    <scope>NUCLEOTIDE SEQUENCE [LARGE SCALE GENOMIC DNA]</scope>
</reference>
<feature type="region of interest" description="Disordered" evidence="14">
    <location>
        <begin position="1216"/>
        <end position="1271"/>
    </location>
</feature>
<dbReference type="InterPro" id="IPR034133">
    <property type="entry name" value="Chemokine_CC_DCCL"/>
</dbReference>
<dbReference type="GeneTree" id="ENSGT00950000183043"/>
<dbReference type="GO" id="GO:0008009">
    <property type="term" value="F:chemokine activity"/>
    <property type="evidence" value="ECO:0007669"/>
    <property type="project" value="InterPro"/>
</dbReference>
<feature type="region of interest" description="Disordered" evidence="14">
    <location>
        <begin position="1276"/>
        <end position="1295"/>
    </location>
</feature>
<feature type="domain" description="Chemokine interleukin-8-like" evidence="15">
    <location>
        <begin position="1293"/>
        <end position="1355"/>
    </location>
</feature>
<dbReference type="SMART" id="SM00199">
    <property type="entry name" value="SCY"/>
    <property type="match status" value="1"/>
</dbReference>
<dbReference type="Proteomes" id="UP000694387">
    <property type="component" value="Chromosome 23"/>
</dbReference>
<keyword evidence="6" id="KW-0964">Secreted</keyword>
<keyword evidence="11" id="KW-1015">Disulfide bond</keyword>
<evidence type="ECO:0000256" key="3">
    <source>
        <dbReference type="ARBA" id="ARBA00010868"/>
    </source>
</evidence>
<accession>A0A9L0JX70</accession>
<feature type="region of interest" description="Disordered" evidence="14">
    <location>
        <begin position="473"/>
        <end position="493"/>
    </location>
</feature>
<dbReference type="Ensembl" id="ENSEAST00005052897.1">
    <property type="protein sequence ID" value="ENSEASP00005057891.1"/>
    <property type="gene ID" value="ENSEASG00005031421.1"/>
</dbReference>
<feature type="region of interest" description="Disordered" evidence="14">
    <location>
        <begin position="1354"/>
        <end position="1388"/>
    </location>
</feature>
<dbReference type="GO" id="GO:0006954">
    <property type="term" value="P:inflammatory response"/>
    <property type="evidence" value="ECO:0007669"/>
    <property type="project" value="UniProtKB-KW"/>
</dbReference>
<evidence type="ECO:0000256" key="5">
    <source>
        <dbReference type="ARBA" id="ARBA00022514"/>
    </source>
</evidence>
<evidence type="ECO:0000256" key="7">
    <source>
        <dbReference type="ARBA" id="ARBA00022692"/>
    </source>
</evidence>
<dbReference type="CDD" id="cd01119">
    <property type="entry name" value="Chemokine_CC_DCCL"/>
    <property type="match status" value="1"/>
</dbReference>
<feature type="compositionally biased region" description="Basic and acidic residues" evidence="14">
    <location>
        <begin position="1354"/>
        <end position="1374"/>
    </location>
</feature>
<evidence type="ECO:0000256" key="9">
    <source>
        <dbReference type="ARBA" id="ARBA00022989"/>
    </source>
</evidence>
<dbReference type="Pfam" id="PF15371">
    <property type="entry name" value="DUF4599"/>
    <property type="match status" value="1"/>
</dbReference>
<dbReference type="Gene3D" id="2.40.50.40">
    <property type="match status" value="1"/>
</dbReference>
<dbReference type="GO" id="GO:0005615">
    <property type="term" value="C:extracellular space"/>
    <property type="evidence" value="ECO:0007669"/>
    <property type="project" value="UniProtKB-KW"/>
</dbReference>
<evidence type="ECO:0000256" key="12">
    <source>
        <dbReference type="ARBA" id="ARBA00023198"/>
    </source>
</evidence>
<dbReference type="GO" id="GO:0016020">
    <property type="term" value="C:membrane"/>
    <property type="evidence" value="ECO:0007669"/>
    <property type="project" value="UniProtKB-SubCell"/>
</dbReference>
<feature type="compositionally biased region" description="Polar residues" evidence="14">
    <location>
        <begin position="913"/>
        <end position="923"/>
    </location>
</feature>
<keyword evidence="12" id="KW-0395">Inflammatory response</keyword>
<evidence type="ECO:0000256" key="1">
    <source>
        <dbReference type="ARBA" id="ARBA00004167"/>
    </source>
</evidence>
<feature type="region of interest" description="Disordered" evidence="14">
    <location>
        <begin position="542"/>
        <end position="566"/>
    </location>
</feature>
<dbReference type="PANTHER" id="PTHR21859">
    <property type="entry name" value="ACROSOME-SPECIFIC PROTEIN"/>
    <property type="match status" value="1"/>
</dbReference>
<comment type="similarity">
    <text evidence="3">Belongs to the intercrine beta (chemokine CC) family.</text>
</comment>
<evidence type="ECO:0000256" key="2">
    <source>
        <dbReference type="ARBA" id="ARBA00004613"/>
    </source>
</evidence>
<keyword evidence="17" id="KW-1185">Reference proteome</keyword>
<keyword evidence="5" id="KW-0202">Cytokine</keyword>
<evidence type="ECO:0000256" key="10">
    <source>
        <dbReference type="ARBA" id="ARBA00023136"/>
    </source>
</evidence>
<dbReference type="InterPro" id="IPR036048">
    <property type="entry name" value="Interleukin_8-like_sf"/>
</dbReference>
<evidence type="ECO:0000259" key="15">
    <source>
        <dbReference type="SMART" id="SM00199"/>
    </source>
</evidence>
<dbReference type="Pfam" id="PF00048">
    <property type="entry name" value="IL8"/>
    <property type="match status" value="1"/>
</dbReference>
<evidence type="ECO:0000256" key="11">
    <source>
        <dbReference type="ARBA" id="ARBA00023157"/>
    </source>
</evidence>
<dbReference type="SUPFAM" id="SSF54117">
    <property type="entry name" value="Interleukin 8-like chemokines"/>
    <property type="match status" value="1"/>
</dbReference>
<feature type="compositionally biased region" description="Basic residues" evidence="14">
    <location>
        <begin position="1377"/>
        <end position="1388"/>
    </location>
</feature>
<gene>
    <name evidence="16" type="primary">LOC106828186</name>
</gene>